<evidence type="ECO:0000313" key="5">
    <source>
        <dbReference type="EMBL" id="MCM4077732.1"/>
    </source>
</evidence>
<dbReference type="InterPro" id="IPR046335">
    <property type="entry name" value="LacI/GalR-like_sensor"/>
</dbReference>
<evidence type="ECO:0000313" key="6">
    <source>
        <dbReference type="Proteomes" id="UP001523216"/>
    </source>
</evidence>
<keyword evidence="1" id="KW-0805">Transcription regulation</keyword>
<dbReference type="SUPFAM" id="SSF47413">
    <property type="entry name" value="lambda repressor-like DNA-binding domains"/>
    <property type="match status" value="1"/>
</dbReference>
<dbReference type="Proteomes" id="UP001523216">
    <property type="component" value="Unassembled WGS sequence"/>
</dbReference>
<keyword evidence="6" id="KW-1185">Reference proteome</keyword>
<dbReference type="PANTHER" id="PTHR30146:SF138">
    <property type="entry name" value="TRANSCRIPTIONAL REGULATORY PROTEIN"/>
    <property type="match status" value="1"/>
</dbReference>
<dbReference type="InterPro" id="IPR000843">
    <property type="entry name" value="HTH_LacI"/>
</dbReference>
<dbReference type="EMBL" id="JAMQOL010000010">
    <property type="protein sequence ID" value="MCM4077732.1"/>
    <property type="molecule type" value="Genomic_DNA"/>
</dbReference>
<dbReference type="Gene3D" id="3.40.50.2300">
    <property type="match status" value="2"/>
</dbReference>
<dbReference type="Pfam" id="PF00356">
    <property type="entry name" value="LacI"/>
    <property type="match status" value="1"/>
</dbReference>
<dbReference type="CDD" id="cd01392">
    <property type="entry name" value="HTH_LacI"/>
    <property type="match status" value="1"/>
</dbReference>
<evidence type="ECO:0000256" key="2">
    <source>
        <dbReference type="ARBA" id="ARBA00023125"/>
    </source>
</evidence>
<evidence type="ECO:0000256" key="3">
    <source>
        <dbReference type="ARBA" id="ARBA00023163"/>
    </source>
</evidence>
<name>A0ABT0XX12_9ACTN</name>
<organism evidence="5 6">
    <name type="scientific">Paractinoplanes hotanensis</name>
    <dbReference type="NCBI Taxonomy" id="2906497"/>
    <lineage>
        <taxon>Bacteria</taxon>
        <taxon>Bacillati</taxon>
        <taxon>Actinomycetota</taxon>
        <taxon>Actinomycetes</taxon>
        <taxon>Micromonosporales</taxon>
        <taxon>Micromonosporaceae</taxon>
        <taxon>Paractinoplanes</taxon>
    </lineage>
</organism>
<dbReference type="SMART" id="SM00354">
    <property type="entry name" value="HTH_LACI"/>
    <property type="match status" value="1"/>
</dbReference>
<evidence type="ECO:0000259" key="4">
    <source>
        <dbReference type="PROSITE" id="PS50932"/>
    </source>
</evidence>
<protein>
    <submittedName>
        <fullName evidence="5">LacI family transcriptional regulator</fullName>
    </submittedName>
</protein>
<keyword evidence="2" id="KW-0238">DNA-binding</keyword>
<feature type="domain" description="HTH lacI-type" evidence="4">
    <location>
        <begin position="6"/>
        <end position="61"/>
    </location>
</feature>
<dbReference type="PANTHER" id="PTHR30146">
    <property type="entry name" value="LACI-RELATED TRANSCRIPTIONAL REPRESSOR"/>
    <property type="match status" value="1"/>
</dbReference>
<gene>
    <name evidence="5" type="ORF">LXN57_09150</name>
</gene>
<dbReference type="InterPro" id="IPR010982">
    <property type="entry name" value="Lambda_DNA-bd_dom_sf"/>
</dbReference>
<dbReference type="PROSITE" id="PS50932">
    <property type="entry name" value="HTH_LACI_2"/>
    <property type="match status" value="1"/>
</dbReference>
<accession>A0ABT0XX12</accession>
<dbReference type="Gene3D" id="1.10.260.40">
    <property type="entry name" value="lambda repressor-like DNA-binding domains"/>
    <property type="match status" value="1"/>
</dbReference>
<keyword evidence="3" id="KW-0804">Transcription</keyword>
<dbReference type="InterPro" id="IPR028082">
    <property type="entry name" value="Peripla_BP_I"/>
</dbReference>
<dbReference type="SUPFAM" id="SSF53822">
    <property type="entry name" value="Periplasmic binding protein-like I"/>
    <property type="match status" value="1"/>
</dbReference>
<proteinExistence type="predicted"/>
<comment type="caution">
    <text evidence="5">The sequence shown here is derived from an EMBL/GenBank/DDBJ whole genome shotgun (WGS) entry which is preliminary data.</text>
</comment>
<sequence length="356" mass="37315">MGVRKPTLRSVAEAAGVSTATVSYAFSRPDRVSAEARTRVLAVAGELGYAGPDAKGRSLRTGRTGAVGVIFTTGLTYAFTDPYVTAMLAGLAEALEPSRTSLMFIPFGEVSAGMAPDQVRRSVDAVHRAMIDGAVADGLDDDHPAVRVLAERGIPLVRSNETAAGPSVVIDDRQAGRDVGRHLAGLGHRDIVALVATPHEPGRVVEVTEQTPLFPYSRLRLTGLRESLPADTRLRVISGGSNSALAGQVAARAVLRGSERPTAIAADSDVLAAAVAGVARERGLWLGAGLSLTGFDDQPVAAELGLTTVRQPVHRKGFLMGRMLVDPDSERGRITLPTELVVRRSTGPAPSVRLGE</sequence>
<dbReference type="RefSeq" id="WP_251797578.1">
    <property type="nucleotide sequence ID" value="NZ_JAMQOL010000010.1"/>
</dbReference>
<reference evidence="5 6" key="1">
    <citation type="submission" date="2022-06" db="EMBL/GenBank/DDBJ databases">
        <title>Actinoplanes abujensis sp. nov., isolated from Nigerian arid soil.</title>
        <authorList>
            <person name="Ding P."/>
        </authorList>
    </citation>
    <scope>NUCLEOTIDE SEQUENCE [LARGE SCALE GENOMIC DNA]</scope>
    <source>
        <strain evidence="6">TRM88002</strain>
    </source>
</reference>
<dbReference type="Pfam" id="PF13377">
    <property type="entry name" value="Peripla_BP_3"/>
    <property type="match status" value="1"/>
</dbReference>
<evidence type="ECO:0000256" key="1">
    <source>
        <dbReference type="ARBA" id="ARBA00023015"/>
    </source>
</evidence>